<dbReference type="PANTHER" id="PTHR43531:SF11">
    <property type="entry name" value="METHYL-ACCEPTING CHEMOTAXIS PROTEIN 3"/>
    <property type="match status" value="1"/>
</dbReference>
<evidence type="ECO:0000256" key="5">
    <source>
        <dbReference type="SAM" id="Phobius"/>
    </source>
</evidence>
<evidence type="ECO:0000256" key="4">
    <source>
        <dbReference type="SAM" id="MobiDB-lite"/>
    </source>
</evidence>
<evidence type="ECO:0000259" key="7">
    <source>
        <dbReference type="PROSITE" id="PS50885"/>
    </source>
</evidence>
<evidence type="ECO:0000256" key="3">
    <source>
        <dbReference type="PROSITE-ProRule" id="PRU00284"/>
    </source>
</evidence>
<evidence type="ECO:0000259" key="6">
    <source>
        <dbReference type="PROSITE" id="PS50111"/>
    </source>
</evidence>
<protein>
    <submittedName>
        <fullName evidence="8">Methyl-accepting chemotaxis protein</fullName>
    </submittedName>
</protein>
<keyword evidence="5" id="KW-0812">Transmembrane</keyword>
<reference evidence="8" key="1">
    <citation type="submission" date="2024-05" db="EMBL/GenBank/DDBJ databases">
        <authorList>
            <person name="Kim S."/>
            <person name="Heo J."/>
            <person name="Choi H."/>
            <person name="Choi Y."/>
            <person name="Kwon S.-W."/>
            <person name="Kim Y."/>
        </authorList>
    </citation>
    <scope>NUCLEOTIDE SEQUENCE</scope>
    <source>
        <strain evidence="8">KACC 23698</strain>
    </source>
</reference>
<dbReference type="PROSITE" id="PS50111">
    <property type="entry name" value="CHEMOTAXIS_TRANSDUC_2"/>
    <property type="match status" value="1"/>
</dbReference>
<feature type="region of interest" description="Disordered" evidence="4">
    <location>
        <begin position="473"/>
        <end position="507"/>
    </location>
</feature>
<feature type="transmembrane region" description="Helical" evidence="5">
    <location>
        <begin position="291"/>
        <end position="311"/>
    </location>
</feature>
<keyword evidence="5" id="KW-0472">Membrane</keyword>
<dbReference type="GO" id="GO:0007165">
    <property type="term" value="P:signal transduction"/>
    <property type="evidence" value="ECO:0007669"/>
    <property type="project" value="UniProtKB-KW"/>
</dbReference>
<feature type="transmembrane region" description="Helical" evidence="5">
    <location>
        <begin position="12"/>
        <end position="34"/>
    </location>
</feature>
<evidence type="ECO:0000256" key="2">
    <source>
        <dbReference type="ARBA" id="ARBA00029447"/>
    </source>
</evidence>
<dbReference type="PROSITE" id="PS50885">
    <property type="entry name" value="HAMP"/>
    <property type="match status" value="2"/>
</dbReference>
<gene>
    <name evidence="8" type="ORF">ABEG18_21660</name>
</gene>
<dbReference type="InterPro" id="IPR051310">
    <property type="entry name" value="MCP_chemotaxis"/>
</dbReference>
<dbReference type="AlphaFoldDB" id="A0AAU7JDD4"/>
<dbReference type="InterPro" id="IPR004089">
    <property type="entry name" value="MCPsignal_dom"/>
</dbReference>
<dbReference type="EMBL" id="CP157484">
    <property type="protein sequence ID" value="XBO38283.1"/>
    <property type="molecule type" value="Genomic_DNA"/>
</dbReference>
<feature type="domain" description="HAMP" evidence="7">
    <location>
        <begin position="400"/>
        <end position="452"/>
    </location>
</feature>
<dbReference type="Pfam" id="PF00015">
    <property type="entry name" value="MCPsignal"/>
    <property type="match status" value="1"/>
</dbReference>
<proteinExistence type="inferred from homology"/>
<keyword evidence="3" id="KW-0807">Transducer</keyword>
<sequence>MQLSASNLSISARITLLSCIFISGLLVVGGAYVVGRDRVAAAFDEAQGFAAIGRQAQRVAIDQTSLKSISRDLRFRRDDADAERFSTELAGLRKSVQTLSALPYAERYAKDLASTEAEVASIASDFKAVQDLKARIGGDGQDGLVKDLADASSRLTNKARNDIADEDAPLAERMLQGLATMRATEAEFRRTTDVSQLGGWEVAKGRVERAIGKLHADEAAKAALEADIAAIGTRFAAWSDAEADFVRAAEKLTGAFDVIAPVLTSLEENVAADSLRAAERLGAAQALTQQIILATILAALGVGLVASLVVARTTSRPLSGLRDAMLDLASGSTVGEIPARHRQDEIGQMARAVLTFQQAAIDRERLEREAVAQRELSEADRRRADAERQSAEAERAALADEQSRIVETLAGALRRLAAGDLAVHIADAFPPEYDALKHDFNEAAAQMRRAIQEVLGAVEAIRIGVAEAARASDDMARRTETQAASLDDTGQSARELAASVKSSSSSSMAAANEARQAMSVAERGGAIVVDAVDAMGRIETASNRISEISSVIDGLAFQTNLLALNAAVEAARAGEAGKGFAVVASEVRTLAQRAGEASRDIGGLIDATAAEIKQGASLVRSTGEALAQIVQAARKVAGDVDAISGAAGEQMRQLTVMSEAFADMDHVTQQDAAFAEQSATSAQSLAEQVDRLAELVAVFRTHDEADRRVAREQAHSGLRLRAAG</sequence>
<dbReference type="Gene3D" id="1.10.287.950">
    <property type="entry name" value="Methyl-accepting chemotaxis protein"/>
    <property type="match status" value="1"/>
</dbReference>
<dbReference type="Gene3D" id="6.10.340.10">
    <property type="match status" value="1"/>
</dbReference>
<dbReference type="GO" id="GO:0006935">
    <property type="term" value="P:chemotaxis"/>
    <property type="evidence" value="ECO:0007669"/>
    <property type="project" value="UniProtKB-KW"/>
</dbReference>
<keyword evidence="1" id="KW-0145">Chemotaxis</keyword>
<dbReference type="RefSeq" id="WP_406855121.1">
    <property type="nucleotide sequence ID" value="NZ_CP157484.1"/>
</dbReference>
<keyword evidence="5" id="KW-1133">Transmembrane helix</keyword>
<evidence type="ECO:0000256" key="1">
    <source>
        <dbReference type="ARBA" id="ARBA00022500"/>
    </source>
</evidence>
<feature type="domain" description="HAMP" evidence="7">
    <location>
        <begin position="312"/>
        <end position="365"/>
    </location>
</feature>
<feature type="domain" description="Methyl-accepting transducer" evidence="6">
    <location>
        <begin position="457"/>
        <end position="686"/>
    </location>
</feature>
<dbReference type="SUPFAM" id="SSF158472">
    <property type="entry name" value="HAMP domain-like"/>
    <property type="match status" value="1"/>
</dbReference>
<dbReference type="SMART" id="SM00304">
    <property type="entry name" value="HAMP"/>
    <property type="match status" value="2"/>
</dbReference>
<organism evidence="8">
    <name type="scientific">Alsobacter sp. KACC 23698</name>
    <dbReference type="NCBI Taxonomy" id="3149229"/>
    <lineage>
        <taxon>Bacteria</taxon>
        <taxon>Pseudomonadati</taxon>
        <taxon>Pseudomonadota</taxon>
        <taxon>Alphaproteobacteria</taxon>
        <taxon>Hyphomicrobiales</taxon>
        <taxon>Alsobacteraceae</taxon>
        <taxon>Alsobacter</taxon>
    </lineage>
</organism>
<accession>A0AAU7JDD4</accession>
<feature type="region of interest" description="Disordered" evidence="4">
    <location>
        <begin position="373"/>
        <end position="395"/>
    </location>
</feature>
<feature type="compositionally biased region" description="Polar residues" evidence="4">
    <location>
        <begin position="481"/>
        <end position="492"/>
    </location>
</feature>
<dbReference type="Pfam" id="PF00672">
    <property type="entry name" value="HAMP"/>
    <property type="match status" value="2"/>
</dbReference>
<dbReference type="InterPro" id="IPR003660">
    <property type="entry name" value="HAMP_dom"/>
</dbReference>
<dbReference type="GO" id="GO:0016020">
    <property type="term" value="C:membrane"/>
    <property type="evidence" value="ECO:0007669"/>
    <property type="project" value="InterPro"/>
</dbReference>
<feature type="compositionally biased region" description="Low complexity" evidence="4">
    <location>
        <begin position="497"/>
        <end position="507"/>
    </location>
</feature>
<name>A0AAU7JDD4_9HYPH</name>
<dbReference type="SUPFAM" id="SSF58104">
    <property type="entry name" value="Methyl-accepting chemotaxis protein (MCP) signaling domain"/>
    <property type="match status" value="1"/>
</dbReference>
<evidence type="ECO:0000313" key="8">
    <source>
        <dbReference type="EMBL" id="XBO38283.1"/>
    </source>
</evidence>
<dbReference type="PANTHER" id="PTHR43531">
    <property type="entry name" value="PROTEIN ICFG"/>
    <property type="match status" value="1"/>
</dbReference>
<dbReference type="SMART" id="SM00283">
    <property type="entry name" value="MA"/>
    <property type="match status" value="1"/>
</dbReference>
<comment type="similarity">
    <text evidence="2">Belongs to the methyl-accepting chemotaxis (MCP) protein family.</text>
</comment>